<evidence type="ECO:0000256" key="3">
    <source>
        <dbReference type="ARBA" id="ARBA00022692"/>
    </source>
</evidence>
<evidence type="ECO:0000256" key="6">
    <source>
        <dbReference type="SAM" id="Phobius"/>
    </source>
</evidence>
<feature type="transmembrane region" description="Helical" evidence="6">
    <location>
        <begin position="448"/>
        <end position="468"/>
    </location>
</feature>
<dbReference type="InterPro" id="IPR024320">
    <property type="entry name" value="LPG_synthase_C"/>
</dbReference>
<organism evidence="8 9">
    <name type="scientific">Endomicrobium proavitum</name>
    <dbReference type="NCBI Taxonomy" id="1408281"/>
    <lineage>
        <taxon>Bacteria</taxon>
        <taxon>Pseudomonadati</taxon>
        <taxon>Elusimicrobiota</taxon>
        <taxon>Endomicrobiia</taxon>
        <taxon>Endomicrobiales</taxon>
        <taxon>Endomicrobiaceae</taxon>
        <taxon>Endomicrobium</taxon>
    </lineage>
</organism>
<evidence type="ECO:0000313" key="8">
    <source>
        <dbReference type="EMBL" id="AKL98249.1"/>
    </source>
</evidence>
<evidence type="ECO:0000313" key="9">
    <source>
        <dbReference type="Proteomes" id="UP000035337"/>
    </source>
</evidence>
<feature type="transmembrane region" description="Helical" evidence="6">
    <location>
        <begin position="126"/>
        <end position="153"/>
    </location>
</feature>
<feature type="transmembrane region" description="Helical" evidence="6">
    <location>
        <begin position="232"/>
        <end position="251"/>
    </location>
</feature>
<evidence type="ECO:0000256" key="5">
    <source>
        <dbReference type="ARBA" id="ARBA00023136"/>
    </source>
</evidence>
<dbReference type="Pfam" id="PF09924">
    <property type="entry name" value="LPG_synthase_C"/>
    <property type="match status" value="1"/>
</dbReference>
<proteinExistence type="predicted"/>
<dbReference type="AlphaFoldDB" id="A0A0G3WL70"/>
<dbReference type="RefSeq" id="WP_052570803.1">
    <property type="nucleotide sequence ID" value="NZ_CP009498.1"/>
</dbReference>
<sequence length="857" mass="97219">MKKWLKFILVPLGFLVFVGALALLNNQLKDLSYDDIVNALQAIPSVRIILALLFALSYYLLLGGYDIVAFKYINAKAPLKPKDIFFTCFISNVLGNNTGYSMLFGGSIRYRLYSLHKVSMVDVTKVLFFSSATIWLGLLAVGGLIFTATPVSLEGVTKYAMSTRGIGIFFLLILVAYVGLSAFNSKPRKIFKWEISFPNIKIVAAQILLATADWIIASLTLFMLMPSGEIPYFILLKVFLVAQLLGIISQVPGGMGVFEASIALLLPQAAKHPGVIGGLLAYRAIFYFCPLVIALSMFGFYEIARLVKKFDDKTRIFGKTVSSAVVQVLAVSTFFAGMIAMFSASTPFNVEQIQNFLRLLPVWTKDLSHFLLSVTAASLLFLSRALQLRIKGSYKWTCFLVGFAILLILAIGEPPLVLAAFIILFIALLFAKKYFYRNISILDASLSMWWFSAIGGVFVLVVWTGFFINKQDIFSWIRFDVLYENLFGASDAARFLRATVGLVVIFIIVALEQIFKNYFKKPVVFDENDIKRITYSSDYAYAFDALALGKSYMVNDEKTAFIMYAQSGDSLISLGDPVGGGYSHKSELLWKFKEAADKESVKPAFVGIDHRYKQLYDDIGLDIFNIGQEAKIPLRTFDKNKELLTSMQSVERQAESSGFEYEVVKSADFEKYREIFAQINKTWEQEHGYLRINFIPGKYDESYMKDLDFSIIRKDGKICAFSVFAAAKNKYEMSTGVVRYLKIADDIFPYILTKNILWAKSNGFKWFDLGLAYFPDVSQDADAVRHFAKIFMFAEHFHYDLTKLREFKNKFSPVWHNKYVAVHPDKYIVMFLKNFTALISPPKEKNMRQFLKRFFVR</sequence>
<dbReference type="Gene3D" id="3.40.630.30">
    <property type="match status" value="1"/>
</dbReference>
<keyword evidence="4 6" id="KW-1133">Transmembrane helix</keyword>
<feature type="transmembrane region" description="Helical" evidence="6">
    <location>
        <begin position="284"/>
        <end position="304"/>
    </location>
</feature>
<keyword evidence="2" id="KW-1003">Cell membrane</keyword>
<keyword evidence="5 6" id="KW-0472">Membrane</keyword>
<dbReference type="GO" id="GO:0016755">
    <property type="term" value="F:aminoacyltransferase activity"/>
    <property type="evidence" value="ECO:0007669"/>
    <property type="project" value="TreeGrafter"/>
</dbReference>
<dbReference type="GO" id="GO:0005886">
    <property type="term" value="C:plasma membrane"/>
    <property type="evidence" value="ECO:0007669"/>
    <property type="project" value="UniProtKB-SubCell"/>
</dbReference>
<feature type="transmembrane region" description="Helical" evidence="6">
    <location>
        <begin position="492"/>
        <end position="511"/>
    </location>
</feature>
<feature type="transmembrane region" description="Helical" evidence="6">
    <location>
        <begin position="316"/>
        <end position="342"/>
    </location>
</feature>
<dbReference type="KEGG" id="epo:Epro_0870"/>
<feature type="transmembrane region" description="Helical" evidence="6">
    <location>
        <begin position="417"/>
        <end position="436"/>
    </location>
</feature>
<accession>A0A0G3WL70</accession>
<dbReference type="SUPFAM" id="SSF55729">
    <property type="entry name" value="Acyl-CoA N-acyltransferases (Nat)"/>
    <property type="match status" value="1"/>
</dbReference>
<evidence type="ECO:0000259" key="7">
    <source>
        <dbReference type="Pfam" id="PF09924"/>
    </source>
</evidence>
<protein>
    <submittedName>
        <fullName evidence="8">Lysophosphatidylglycerol synthetase</fullName>
    </submittedName>
</protein>
<dbReference type="InterPro" id="IPR051211">
    <property type="entry name" value="PG_lysyltransferase"/>
</dbReference>
<keyword evidence="3 6" id="KW-0812">Transmembrane</keyword>
<keyword evidence="9" id="KW-1185">Reference proteome</keyword>
<feature type="transmembrane region" description="Helical" evidence="6">
    <location>
        <begin position="203"/>
        <end position="225"/>
    </location>
</feature>
<evidence type="ECO:0000256" key="4">
    <source>
        <dbReference type="ARBA" id="ARBA00022989"/>
    </source>
</evidence>
<dbReference type="STRING" id="1408281.Epro_0870"/>
<gene>
    <name evidence="8" type="ORF">Epro_0870</name>
</gene>
<dbReference type="InterPro" id="IPR016181">
    <property type="entry name" value="Acyl_CoA_acyltransferase"/>
</dbReference>
<name>A0A0G3WL70_9BACT</name>
<feature type="transmembrane region" description="Helical" evidence="6">
    <location>
        <begin position="165"/>
        <end position="183"/>
    </location>
</feature>
<dbReference type="EMBL" id="CP009498">
    <property type="protein sequence ID" value="AKL98249.1"/>
    <property type="molecule type" value="Genomic_DNA"/>
</dbReference>
<comment type="subcellular location">
    <subcellularLocation>
        <location evidence="1">Cell membrane</location>
        <topology evidence="1">Multi-pass membrane protein</topology>
    </subcellularLocation>
</comment>
<feature type="transmembrane region" description="Helical" evidence="6">
    <location>
        <begin position="362"/>
        <end position="382"/>
    </location>
</feature>
<dbReference type="OrthoDB" id="9816533at2"/>
<feature type="domain" description="Phosphatidylglycerol lysyltransferase C-terminal" evidence="7">
    <location>
        <begin position="535"/>
        <end position="821"/>
    </location>
</feature>
<evidence type="ECO:0000256" key="2">
    <source>
        <dbReference type="ARBA" id="ARBA00022475"/>
    </source>
</evidence>
<dbReference type="PANTHER" id="PTHR34697:SF2">
    <property type="entry name" value="PHOSPHATIDYLGLYCEROL LYSYLTRANSFERASE"/>
    <property type="match status" value="1"/>
</dbReference>
<feature type="transmembrane region" description="Helical" evidence="6">
    <location>
        <begin position="46"/>
        <end position="72"/>
    </location>
</feature>
<evidence type="ECO:0000256" key="1">
    <source>
        <dbReference type="ARBA" id="ARBA00004651"/>
    </source>
</evidence>
<dbReference type="PANTHER" id="PTHR34697">
    <property type="entry name" value="PHOSPHATIDYLGLYCEROL LYSYLTRANSFERASE"/>
    <property type="match status" value="1"/>
</dbReference>
<feature type="transmembrane region" description="Helical" evidence="6">
    <location>
        <begin position="84"/>
        <end position="106"/>
    </location>
</feature>
<dbReference type="Proteomes" id="UP000035337">
    <property type="component" value="Chromosome"/>
</dbReference>
<reference evidence="8 9" key="1">
    <citation type="submission" date="2014-09" db="EMBL/GenBank/DDBJ databases">
        <title>Complete genome sequence of Endomicrobium proavitum.</title>
        <authorList>
            <person name="Zheng H."/>
        </authorList>
    </citation>
    <scope>NUCLEOTIDE SEQUENCE [LARGE SCALE GENOMIC DNA]</scope>
    <source>
        <strain evidence="8 9">Rsa215</strain>
    </source>
</reference>
<dbReference type="GO" id="GO:0055091">
    <property type="term" value="P:phospholipid homeostasis"/>
    <property type="evidence" value="ECO:0007669"/>
    <property type="project" value="TreeGrafter"/>
</dbReference>